<evidence type="ECO:0000256" key="2">
    <source>
        <dbReference type="SAM" id="SignalP"/>
    </source>
</evidence>
<accession>A0ABY8LFI1</accession>
<sequence>MRWLCLLLWLLPLPVAAEERVVAALSQDTVSISTSFDGSEILIFGAVKRSSPPPDAAPLRVVITVAGPDEPVVVRRKERRFGIWVNTEAVEVDAAPSFYAVASSAPLDEAISAVEDQRWRITTPRALRAVGVSDATDDVPAFLDALIRVRRAEDLYVSAPETVVLDQETLFSTTIALPSDLTEGDYVTRIFLTRDRQVIDRYETTIFVQKVGLERFIYNLAHEQPLIYGILSLVIAIAAGWLASAVFRYIRT</sequence>
<keyword evidence="1" id="KW-0812">Transmembrane</keyword>
<feature type="chain" id="PRO_5045544433" evidence="2">
    <location>
        <begin position="18"/>
        <end position="252"/>
    </location>
</feature>
<organism evidence="3 4">
    <name type="scientific">Jannaschia ovalis</name>
    <dbReference type="NCBI Taxonomy" id="3038773"/>
    <lineage>
        <taxon>Bacteria</taxon>
        <taxon>Pseudomonadati</taxon>
        <taxon>Pseudomonadota</taxon>
        <taxon>Alphaproteobacteria</taxon>
        <taxon>Rhodobacterales</taxon>
        <taxon>Roseobacteraceae</taxon>
        <taxon>Jannaschia</taxon>
    </lineage>
</organism>
<keyword evidence="4" id="KW-1185">Reference proteome</keyword>
<evidence type="ECO:0000313" key="4">
    <source>
        <dbReference type="Proteomes" id="UP001243420"/>
    </source>
</evidence>
<reference evidence="3 4" key="1">
    <citation type="submission" date="2023-04" db="EMBL/GenBank/DDBJ databases">
        <title>Jannaschia ovalis sp. nov., a marine bacterium isolated from sea tidal flat.</title>
        <authorList>
            <person name="Kwon D.Y."/>
            <person name="Kim J.-J."/>
        </authorList>
    </citation>
    <scope>NUCLEOTIDE SEQUENCE [LARGE SCALE GENOMIC DNA]</scope>
    <source>
        <strain evidence="3 4">GRR-S6-38</strain>
    </source>
</reference>
<evidence type="ECO:0000256" key="1">
    <source>
        <dbReference type="SAM" id="Phobius"/>
    </source>
</evidence>
<keyword evidence="1" id="KW-0472">Membrane</keyword>
<proteinExistence type="predicted"/>
<feature type="signal peptide" evidence="2">
    <location>
        <begin position="1"/>
        <end position="17"/>
    </location>
</feature>
<keyword evidence="1" id="KW-1133">Transmembrane helix</keyword>
<evidence type="ECO:0000313" key="3">
    <source>
        <dbReference type="EMBL" id="WGH80059.1"/>
    </source>
</evidence>
<dbReference type="Pfam" id="PF09608">
    <property type="entry name" value="Alph_Pro_TM"/>
    <property type="match status" value="1"/>
</dbReference>
<feature type="transmembrane region" description="Helical" evidence="1">
    <location>
        <begin position="226"/>
        <end position="250"/>
    </location>
</feature>
<dbReference type="InterPro" id="IPR019088">
    <property type="entry name" value="CHP02186-rel_TM"/>
</dbReference>
<name>A0ABY8LFI1_9RHOB</name>
<protein>
    <submittedName>
        <fullName evidence="3">TIGR02186 family protein</fullName>
    </submittedName>
</protein>
<dbReference type="Proteomes" id="UP001243420">
    <property type="component" value="Chromosome"/>
</dbReference>
<dbReference type="RefSeq" id="WP_279967101.1">
    <property type="nucleotide sequence ID" value="NZ_CP122537.1"/>
</dbReference>
<keyword evidence="2" id="KW-0732">Signal</keyword>
<dbReference type="EMBL" id="CP122537">
    <property type="protein sequence ID" value="WGH80059.1"/>
    <property type="molecule type" value="Genomic_DNA"/>
</dbReference>
<gene>
    <name evidence="3" type="ORF">P8627_07295</name>
</gene>